<dbReference type="SUPFAM" id="SSF46626">
    <property type="entry name" value="Cytochrome c"/>
    <property type="match status" value="1"/>
</dbReference>
<protein>
    <recommendedName>
        <fullName evidence="4">Cytochrome c domain-containing protein</fullName>
    </recommendedName>
</protein>
<dbReference type="EMBL" id="JACHDE010000013">
    <property type="protein sequence ID" value="MBB5403367.1"/>
    <property type="molecule type" value="Genomic_DNA"/>
</dbReference>
<evidence type="ECO:0000313" key="3">
    <source>
        <dbReference type="Proteomes" id="UP000592820"/>
    </source>
</evidence>
<feature type="signal peptide" evidence="1">
    <location>
        <begin position="1"/>
        <end position="28"/>
    </location>
</feature>
<organism evidence="2 3">
    <name type="scientific">Paraburkholderia youngii</name>
    <dbReference type="NCBI Taxonomy" id="2782701"/>
    <lineage>
        <taxon>Bacteria</taxon>
        <taxon>Pseudomonadati</taxon>
        <taxon>Pseudomonadota</taxon>
        <taxon>Betaproteobacteria</taxon>
        <taxon>Burkholderiales</taxon>
        <taxon>Burkholderiaceae</taxon>
        <taxon>Paraburkholderia</taxon>
    </lineage>
</organism>
<dbReference type="InterPro" id="IPR036909">
    <property type="entry name" value="Cyt_c-like_dom_sf"/>
</dbReference>
<evidence type="ECO:0008006" key="4">
    <source>
        <dbReference type="Google" id="ProtNLM"/>
    </source>
</evidence>
<dbReference type="RefSeq" id="WP_184227706.1">
    <property type="nucleotide sequence ID" value="NZ_JACHDE010000013.1"/>
</dbReference>
<name>A0A7W8P7Y3_9BURK</name>
<proteinExistence type="predicted"/>
<dbReference type="Gene3D" id="1.10.760.10">
    <property type="entry name" value="Cytochrome c-like domain"/>
    <property type="match status" value="1"/>
</dbReference>
<feature type="chain" id="PRO_5030560968" description="Cytochrome c domain-containing protein" evidence="1">
    <location>
        <begin position="29"/>
        <end position="147"/>
    </location>
</feature>
<comment type="caution">
    <text evidence="2">The sequence shown here is derived from an EMBL/GenBank/DDBJ whole genome shotgun (WGS) entry which is preliminary data.</text>
</comment>
<dbReference type="GO" id="GO:0009055">
    <property type="term" value="F:electron transfer activity"/>
    <property type="evidence" value="ECO:0007669"/>
    <property type="project" value="InterPro"/>
</dbReference>
<sequence>MAALSFRRPAARVAVCLGLAAVVRLAHAEQQLCKSGDLGCAIYNGQHAVAAHLRDDDRPLPPWTTRCVNCHAGTDKSGTFAPPLTAALLLDAKSRRGGPASSYQPGGFCRAVRHGIDPANVLLRKAMPQYQLSDSECQALWEYLTNR</sequence>
<dbReference type="Proteomes" id="UP000592820">
    <property type="component" value="Unassembled WGS sequence"/>
</dbReference>
<evidence type="ECO:0000256" key="1">
    <source>
        <dbReference type="SAM" id="SignalP"/>
    </source>
</evidence>
<keyword evidence="1" id="KW-0732">Signal</keyword>
<accession>A0A7W8P7Y3</accession>
<dbReference type="GO" id="GO:0020037">
    <property type="term" value="F:heme binding"/>
    <property type="evidence" value="ECO:0007669"/>
    <property type="project" value="InterPro"/>
</dbReference>
<reference evidence="2 3" key="1">
    <citation type="submission" date="2020-08" db="EMBL/GenBank/DDBJ databases">
        <title>Genomic Encyclopedia of Type Strains, Phase IV (KMG-V): Genome sequencing to study the core and pangenomes of soil and plant-associated prokaryotes.</title>
        <authorList>
            <person name="Whitman W."/>
        </authorList>
    </citation>
    <scope>NUCLEOTIDE SEQUENCE [LARGE SCALE GENOMIC DNA]</scope>
    <source>
        <strain evidence="2 3">JPY162</strain>
    </source>
</reference>
<dbReference type="AlphaFoldDB" id="A0A7W8P7Y3"/>
<gene>
    <name evidence="2" type="ORF">HDG41_005455</name>
</gene>
<evidence type="ECO:0000313" key="2">
    <source>
        <dbReference type="EMBL" id="MBB5403367.1"/>
    </source>
</evidence>